<proteinExistence type="predicted"/>
<dbReference type="EMBL" id="MCFL01000043">
    <property type="protein sequence ID" value="ORZ32699.1"/>
    <property type="molecule type" value="Genomic_DNA"/>
</dbReference>
<sequence length="697" mass="77133">MLAQSPRGRCKLTFIGLPDDLLQTLTSCDYLTQIELVNLACTCKALAAAALPALYTNLHIESCTALPRLATTLHDRPDLARHVKSIRVGKTFVIQTQFAMLLPSMRQCQPYAQRSALAPSMSKVTQVCGQYVANQLPMPLLARIARLAPNLTTVDFSQVQSMGAETICLLVGFADLARILRDRRGRFLGNMETPISCILTNYPVECTNAGTRFGYAPQQVSVTNASNPSLVSIQEQPTWAIGDVYFHTGFQSDSPTPTSLSKGMEGYTGLKVGEDYVFDYASKPCIVQGKQVAVTASYAPAISSLLEAINVNVRQQCSHVVIDGPDPETLMLDPRHKMCQFHTFSVAMFSRIAQGPFANVSRLKTVDKIIQNIAAGFPNLVDLDLRSVACAMDRIMYHLDRLIRRTDKSPVFGGKPLKTLYVSTYVASFERLADIQRSPLQCAKATRGHGSRQLDCGPGHGYDRENTLPAQTHLRLKLVQLFILPPQHAKPNSPSFLPLSRIVHPGNWRKPTTTATATARPFATRTVIPSFSVYSHCLFLSTARDRFSATPRPTVVQPAPRTVHDLLPRCPRLKSFALSTNGPHIRHRFLTRDSIPALLSQFPELTLAQCIGFSKPTRNLTIIRQMRGTRADPIVAKLLAPYPRELSPCPKLRHVVVNDELLLDYHELPDLIQSVHCCQRHGGNAWLDEDAPDLDVD</sequence>
<gene>
    <name evidence="1" type="ORF">BCR44DRAFT_1439736</name>
</gene>
<comment type="caution">
    <text evidence="1">The sequence shown here is derived from an EMBL/GenBank/DDBJ whole genome shotgun (WGS) entry which is preliminary data.</text>
</comment>
<name>A0A1Y2HDS0_9FUNG</name>
<keyword evidence="2" id="KW-1185">Reference proteome</keyword>
<dbReference type="AlphaFoldDB" id="A0A1Y2HDS0"/>
<evidence type="ECO:0000313" key="1">
    <source>
        <dbReference type="EMBL" id="ORZ32699.1"/>
    </source>
</evidence>
<dbReference type="Proteomes" id="UP000193411">
    <property type="component" value="Unassembled WGS sequence"/>
</dbReference>
<evidence type="ECO:0008006" key="3">
    <source>
        <dbReference type="Google" id="ProtNLM"/>
    </source>
</evidence>
<protein>
    <recommendedName>
        <fullName evidence="3">F-box domain-containing protein</fullName>
    </recommendedName>
</protein>
<dbReference type="OrthoDB" id="2522477at2759"/>
<reference evidence="1 2" key="1">
    <citation type="submission" date="2016-07" db="EMBL/GenBank/DDBJ databases">
        <title>Pervasive Adenine N6-methylation of Active Genes in Fungi.</title>
        <authorList>
            <consortium name="DOE Joint Genome Institute"/>
            <person name="Mondo S.J."/>
            <person name="Dannebaum R.O."/>
            <person name="Kuo R.C."/>
            <person name="Labutti K."/>
            <person name="Haridas S."/>
            <person name="Kuo A."/>
            <person name="Salamov A."/>
            <person name="Ahrendt S.R."/>
            <person name="Lipzen A."/>
            <person name="Sullivan W."/>
            <person name="Andreopoulos W.B."/>
            <person name="Clum A."/>
            <person name="Lindquist E."/>
            <person name="Daum C."/>
            <person name="Ramamoorthy G.K."/>
            <person name="Gryganskyi A."/>
            <person name="Culley D."/>
            <person name="Magnuson J.K."/>
            <person name="James T.Y."/>
            <person name="O'Malley M.A."/>
            <person name="Stajich J.E."/>
            <person name="Spatafora J.W."/>
            <person name="Visel A."/>
            <person name="Grigoriev I.V."/>
        </authorList>
    </citation>
    <scope>NUCLEOTIDE SEQUENCE [LARGE SCALE GENOMIC DNA]</scope>
    <source>
        <strain evidence="1 2">PL171</strain>
    </source>
</reference>
<accession>A0A1Y2HDS0</accession>
<evidence type="ECO:0000313" key="2">
    <source>
        <dbReference type="Proteomes" id="UP000193411"/>
    </source>
</evidence>
<organism evidence="1 2">
    <name type="scientific">Catenaria anguillulae PL171</name>
    <dbReference type="NCBI Taxonomy" id="765915"/>
    <lineage>
        <taxon>Eukaryota</taxon>
        <taxon>Fungi</taxon>
        <taxon>Fungi incertae sedis</taxon>
        <taxon>Blastocladiomycota</taxon>
        <taxon>Blastocladiomycetes</taxon>
        <taxon>Blastocladiales</taxon>
        <taxon>Catenariaceae</taxon>
        <taxon>Catenaria</taxon>
    </lineage>
</organism>